<keyword evidence="2" id="KW-1185">Reference proteome</keyword>
<dbReference type="AlphaFoldDB" id="A0A652NE70"/>
<proteinExistence type="predicted"/>
<sequence length="74" mass="8461">MNISQEAVKRVNSVEPGTEFTVKDLFTGIEWYSFLNNQRLSADKVFLDLVESGQVPNVSALGKKIRNKHFYLKN</sequence>
<dbReference type="Proteomes" id="UP000442244">
    <property type="component" value="Unassembled WGS sequence"/>
</dbReference>
<accession>A0A652NE70</accession>
<dbReference type="InterPro" id="IPR010813">
    <property type="entry name" value="DUF1413"/>
</dbReference>
<dbReference type="OrthoDB" id="371017at2"/>
<evidence type="ECO:0000313" key="2">
    <source>
        <dbReference type="Proteomes" id="UP000442244"/>
    </source>
</evidence>
<dbReference type="RefSeq" id="WP_148606681.1">
    <property type="nucleotide sequence ID" value="NZ_SDGY01000010.1"/>
</dbReference>
<gene>
    <name evidence="1" type="ORF">ESZ47_09160</name>
</gene>
<evidence type="ECO:0000313" key="1">
    <source>
        <dbReference type="EMBL" id="TYC46020.1"/>
    </source>
</evidence>
<dbReference type="Pfam" id="PF07205">
    <property type="entry name" value="DUF1413"/>
    <property type="match status" value="1"/>
</dbReference>
<dbReference type="GO" id="GO:0003677">
    <property type="term" value="F:DNA binding"/>
    <property type="evidence" value="ECO:0007669"/>
    <property type="project" value="UniProtKB-KW"/>
</dbReference>
<dbReference type="EMBL" id="SDGY01000010">
    <property type="protein sequence ID" value="TYC46020.1"/>
    <property type="molecule type" value="Genomic_DNA"/>
</dbReference>
<comment type="caution">
    <text evidence="1">The sequence shown here is derived from an EMBL/GenBank/DDBJ whole genome shotgun (WGS) entry which is preliminary data.</text>
</comment>
<keyword evidence="1" id="KW-0238">DNA-binding</keyword>
<protein>
    <submittedName>
        <fullName evidence="1">Single-stranded DNA-binding protein</fullName>
    </submittedName>
</protein>
<reference evidence="1 2" key="1">
    <citation type="submission" date="2019-01" db="EMBL/GenBank/DDBJ databases">
        <title>Leuconostoc litchii sp. nov., a novel lactic acid bacterium isolated from lychee.</title>
        <authorList>
            <person name="Wang L.-T."/>
        </authorList>
    </citation>
    <scope>NUCLEOTIDE SEQUENCE [LARGE SCALE GENOMIC DNA]</scope>
    <source>
        <strain evidence="1 2">MB7</strain>
    </source>
</reference>
<organism evidence="1 2">
    <name type="scientific">Leuconostoc litchii</name>
    <dbReference type="NCBI Taxonomy" id="1981069"/>
    <lineage>
        <taxon>Bacteria</taxon>
        <taxon>Bacillati</taxon>
        <taxon>Bacillota</taxon>
        <taxon>Bacilli</taxon>
        <taxon>Lactobacillales</taxon>
        <taxon>Lactobacillaceae</taxon>
        <taxon>Leuconostoc</taxon>
    </lineage>
</organism>
<name>A0A652NE70_9LACO</name>